<comment type="caution">
    <text evidence="1">The sequence shown here is derived from an EMBL/GenBank/DDBJ whole genome shotgun (WGS) entry which is preliminary data.</text>
</comment>
<organism evidence="1">
    <name type="scientific">marine sediment metagenome</name>
    <dbReference type="NCBI Taxonomy" id="412755"/>
    <lineage>
        <taxon>unclassified sequences</taxon>
        <taxon>metagenomes</taxon>
        <taxon>ecological metagenomes</taxon>
    </lineage>
</organism>
<reference evidence="1" key="1">
    <citation type="journal article" date="2014" name="Front. Microbiol.">
        <title>High frequency of phylogenetically diverse reductive dehalogenase-homologous genes in deep subseafloor sedimentary metagenomes.</title>
        <authorList>
            <person name="Kawai M."/>
            <person name="Futagami T."/>
            <person name="Toyoda A."/>
            <person name="Takaki Y."/>
            <person name="Nishi S."/>
            <person name="Hori S."/>
            <person name="Arai W."/>
            <person name="Tsubouchi T."/>
            <person name="Morono Y."/>
            <person name="Uchiyama I."/>
            <person name="Ito T."/>
            <person name="Fujiyama A."/>
            <person name="Inagaki F."/>
            <person name="Takami H."/>
        </authorList>
    </citation>
    <scope>NUCLEOTIDE SEQUENCE</scope>
    <source>
        <strain evidence="1">Expedition CK06-06</strain>
    </source>
</reference>
<proteinExistence type="predicted"/>
<evidence type="ECO:0000313" key="1">
    <source>
        <dbReference type="EMBL" id="GAJ07060.1"/>
    </source>
</evidence>
<sequence>TVVWGELVPRDFNRVGLQFFGASETLTVMPEVTSQLIIRGITISVSTATPLQFLWKDVGDVCQKQWFVSGFNPGASVNVMVSVVPHWAMKKLRELALAIEDTK</sequence>
<dbReference type="EMBL" id="BARW01026584">
    <property type="protein sequence ID" value="GAJ07060.1"/>
    <property type="molecule type" value="Genomic_DNA"/>
</dbReference>
<feature type="non-terminal residue" evidence="1">
    <location>
        <position position="1"/>
    </location>
</feature>
<accession>X1VHX7</accession>
<protein>
    <submittedName>
        <fullName evidence="1">Uncharacterized protein</fullName>
    </submittedName>
</protein>
<dbReference type="AlphaFoldDB" id="X1VHX7"/>
<gene>
    <name evidence="1" type="ORF">S12H4_43328</name>
</gene>
<name>X1VHX7_9ZZZZ</name>